<feature type="region of interest" description="Disordered" evidence="1">
    <location>
        <begin position="111"/>
        <end position="132"/>
    </location>
</feature>
<keyword evidence="3" id="KW-1185">Reference proteome</keyword>
<dbReference type="EnsemblPlants" id="LPERR02G11320.1">
    <property type="protein sequence ID" value="LPERR02G11320.1"/>
    <property type="gene ID" value="LPERR02G11320"/>
</dbReference>
<protein>
    <submittedName>
        <fullName evidence="2">Uncharacterized protein</fullName>
    </submittedName>
</protein>
<accession>A0A0D9VF63</accession>
<dbReference type="Proteomes" id="UP000032180">
    <property type="component" value="Chromosome 2"/>
</dbReference>
<reference evidence="3" key="2">
    <citation type="submission" date="2013-12" db="EMBL/GenBank/DDBJ databases">
        <authorList>
            <person name="Yu Y."/>
            <person name="Lee S."/>
            <person name="de Baynast K."/>
            <person name="Wissotski M."/>
            <person name="Liu L."/>
            <person name="Talag J."/>
            <person name="Goicoechea J."/>
            <person name="Angelova A."/>
            <person name="Jetty R."/>
            <person name="Kudrna D."/>
            <person name="Golser W."/>
            <person name="Rivera L."/>
            <person name="Zhang J."/>
            <person name="Wing R."/>
        </authorList>
    </citation>
    <scope>NUCLEOTIDE SEQUENCE</scope>
</reference>
<evidence type="ECO:0000313" key="2">
    <source>
        <dbReference type="EnsemblPlants" id="LPERR02G11320.1"/>
    </source>
</evidence>
<name>A0A0D9VF63_9ORYZ</name>
<proteinExistence type="predicted"/>
<evidence type="ECO:0000256" key="1">
    <source>
        <dbReference type="SAM" id="MobiDB-lite"/>
    </source>
</evidence>
<evidence type="ECO:0000313" key="3">
    <source>
        <dbReference type="Proteomes" id="UP000032180"/>
    </source>
</evidence>
<dbReference type="AlphaFoldDB" id="A0A0D9VF63"/>
<dbReference type="Gramene" id="LPERR02G11320.1">
    <property type="protein sequence ID" value="LPERR02G11320.1"/>
    <property type="gene ID" value="LPERR02G11320"/>
</dbReference>
<dbReference type="PANTHER" id="PTHR35161:SF4">
    <property type="entry name" value="OS02G0303100 PROTEIN"/>
    <property type="match status" value="1"/>
</dbReference>
<sequence>MTAARSREMRRRLGHCGIRPVAPLLVVRTTAARSSGMRPAAQRRRPVQTARPSGVRRRWRGVAVGPAPSGMDDDSEVDRDVTAAARSIPGGGAATAARADCGVGRRRGGFAAKGRHDRQGLPGAVAAAGGGHRKGGGEEVLLRVYGEGVDVFFDRETEVRRSHPGELCGVHTHNLAFKPLVGYIKHTPVMLVGPTPGRVYCLITEEAKFVIRSLLKELYFLHKRGKCPQNFNESNVFIREDGMVQLRGCYLDDKSDSLVFKNYKDASNIIEKILFGQHKEDIPEDVMHLLNLMNTQDKVFSMDLEYLICTHASLVPLRNRETFFLWMYTHIMFVLPYDKSTERNEIINALQKVDWRDTLQEDSVLGKIFWRKRDGSEEEIDYFLHCYRDTVFHGTDKYNAKGKRYTPDDIQLILWVTFPMLLPTMQQELWNKNQWRALKLDGLLGSTMEDVFDVTSCFRWQ</sequence>
<dbReference type="HOGENOM" id="CLU_604645_0_0_1"/>
<reference evidence="2 3" key="1">
    <citation type="submission" date="2012-08" db="EMBL/GenBank/DDBJ databases">
        <title>Oryza genome evolution.</title>
        <authorList>
            <person name="Wing R.A."/>
        </authorList>
    </citation>
    <scope>NUCLEOTIDE SEQUENCE</scope>
</reference>
<organism evidence="2 3">
    <name type="scientific">Leersia perrieri</name>
    <dbReference type="NCBI Taxonomy" id="77586"/>
    <lineage>
        <taxon>Eukaryota</taxon>
        <taxon>Viridiplantae</taxon>
        <taxon>Streptophyta</taxon>
        <taxon>Embryophyta</taxon>
        <taxon>Tracheophyta</taxon>
        <taxon>Spermatophyta</taxon>
        <taxon>Magnoliopsida</taxon>
        <taxon>Liliopsida</taxon>
        <taxon>Poales</taxon>
        <taxon>Poaceae</taxon>
        <taxon>BOP clade</taxon>
        <taxon>Oryzoideae</taxon>
        <taxon>Oryzeae</taxon>
        <taxon>Oryzinae</taxon>
        <taxon>Leersia</taxon>
    </lineage>
</organism>
<reference evidence="2" key="3">
    <citation type="submission" date="2015-04" db="UniProtKB">
        <authorList>
            <consortium name="EnsemblPlants"/>
        </authorList>
    </citation>
    <scope>IDENTIFICATION</scope>
</reference>
<dbReference type="PANTHER" id="PTHR35161">
    <property type="entry name" value="OS02G0303100 PROTEIN"/>
    <property type="match status" value="1"/>
</dbReference>
<feature type="region of interest" description="Disordered" evidence="1">
    <location>
        <begin position="33"/>
        <end position="55"/>
    </location>
</feature>